<feature type="binding site" evidence="7">
    <location>
        <position position="351"/>
    </location>
    <ligand>
        <name>3-phosphoshikimate</name>
        <dbReference type="ChEBI" id="CHEBI:145989"/>
    </ligand>
</feature>
<organism evidence="9 10">
    <name type="scientific">Desulfonatronospira thiodismutans ASO3-1</name>
    <dbReference type="NCBI Taxonomy" id="555779"/>
    <lineage>
        <taxon>Bacteria</taxon>
        <taxon>Pseudomonadati</taxon>
        <taxon>Thermodesulfobacteriota</taxon>
        <taxon>Desulfovibrionia</taxon>
        <taxon>Desulfovibrionales</taxon>
        <taxon>Desulfonatronovibrionaceae</taxon>
        <taxon>Desulfonatronospira</taxon>
    </lineage>
</organism>
<comment type="similarity">
    <text evidence="2 7">Belongs to the EPSP synthase family.</text>
</comment>
<feature type="binding site" evidence="7">
    <location>
        <position position="14"/>
    </location>
    <ligand>
        <name>3-phosphoshikimate</name>
        <dbReference type="ChEBI" id="CHEBI:145989"/>
    </ligand>
</feature>
<feature type="binding site" evidence="7">
    <location>
        <position position="163"/>
    </location>
    <ligand>
        <name>phosphoenolpyruvate</name>
        <dbReference type="ChEBI" id="CHEBI:58702"/>
    </ligand>
</feature>
<evidence type="ECO:0000313" key="9">
    <source>
        <dbReference type="EMBL" id="EFI35356.1"/>
    </source>
</evidence>
<evidence type="ECO:0000256" key="2">
    <source>
        <dbReference type="ARBA" id="ARBA00009948"/>
    </source>
</evidence>
<feature type="binding site" evidence="7">
    <location>
        <position position="399"/>
    </location>
    <ligand>
        <name>phosphoenolpyruvate</name>
        <dbReference type="ChEBI" id="CHEBI:58702"/>
    </ligand>
</feature>
<dbReference type="Pfam" id="PF00275">
    <property type="entry name" value="EPSP_synthase"/>
    <property type="match status" value="1"/>
</dbReference>
<feature type="binding site" evidence="7">
    <location>
        <position position="18"/>
    </location>
    <ligand>
        <name>3-phosphoshikimate</name>
        <dbReference type="ChEBI" id="CHEBI:145989"/>
    </ligand>
</feature>
<feature type="binding site" evidence="7">
    <location>
        <position position="190"/>
    </location>
    <ligand>
        <name>3-phosphoshikimate</name>
        <dbReference type="ChEBI" id="CHEBI:145989"/>
    </ligand>
</feature>
<dbReference type="PANTHER" id="PTHR21090">
    <property type="entry name" value="AROM/DEHYDROQUINATE SYNTHASE"/>
    <property type="match status" value="1"/>
</dbReference>
<dbReference type="HAMAP" id="MF_00210">
    <property type="entry name" value="EPSP_synth"/>
    <property type="match status" value="1"/>
</dbReference>
<keyword evidence="4 7" id="KW-0808">Transferase</keyword>
<feature type="binding site" evidence="7">
    <location>
        <position position="324"/>
    </location>
    <ligand>
        <name>3-phosphoshikimate</name>
        <dbReference type="ChEBI" id="CHEBI:145989"/>
    </ligand>
</feature>
<dbReference type="GO" id="GO:0005737">
    <property type="term" value="C:cytoplasm"/>
    <property type="evidence" value="ECO:0007669"/>
    <property type="project" value="UniProtKB-SubCell"/>
</dbReference>
<evidence type="ECO:0000256" key="6">
    <source>
        <dbReference type="ARBA" id="ARBA00044633"/>
    </source>
</evidence>
<gene>
    <name evidence="7" type="primary">aroA</name>
    <name evidence="9" type="ORF">Dthio_PD2771</name>
</gene>
<dbReference type="GO" id="GO:0008652">
    <property type="term" value="P:amino acid biosynthetic process"/>
    <property type="evidence" value="ECO:0007669"/>
    <property type="project" value="UniProtKB-KW"/>
</dbReference>
<evidence type="ECO:0000256" key="1">
    <source>
        <dbReference type="ARBA" id="ARBA00004811"/>
    </source>
</evidence>
<comment type="function">
    <text evidence="7">Catalyzes the transfer of the enolpyruvyl moiety of phosphoenolpyruvate (PEP) to the 5-hydroxyl of shikimate-3-phosphate (S3P) to produce enolpyruvyl shikimate-3-phosphate and inorganic phosphate.</text>
</comment>
<dbReference type="OrthoDB" id="9809920at2"/>
<feature type="binding site" evidence="7">
    <location>
        <position position="161"/>
    </location>
    <ligand>
        <name>3-phosphoshikimate</name>
        <dbReference type="ChEBI" id="CHEBI:145989"/>
    </ligand>
</feature>
<evidence type="ECO:0000256" key="4">
    <source>
        <dbReference type="ARBA" id="ARBA00022679"/>
    </source>
</evidence>
<dbReference type="PROSITE" id="PS00885">
    <property type="entry name" value="EPSP_SYNTHASE_2"/>
    <property type="match status" value="1"/>
</dbReference>
<comment type="caution">
    <text evidence="7">Lacks conserved residue(s) required for the propagation of feature annotation.</text>
</comment>
<dbReference type="eggNOG" id="COG0128">
    <property type="taxonomic scope" value="Bacteria"/>
</dbReference>
<keyword evidence="5 7" id="KW-0057">Aromatic amino acid biosynthesis</keyword>
<feature type="binding site" evidence="7">
    <location>
        <position position="162"/>
    </location>
    <ligand>
        <name>3-phosphoshikimate</name>
        <dbReference type="ChEBI" id="CHEBI:145989"/>
    </ligand>
</feature>
<feature type="active site" description="Proton acceptor" evidence="7">
    <location>
        <position position="324"/>
    </location>
</feature>
<feature type="binding site" evidence="7">
    <location>
        <position position="424"/>
    </location>
    <ligand>
        <name>phosphoenolpyruvate</name>
        <dbReference type="ChEBI" id="CHEBI:58702"/>
    </ligand>
</feature>
<feature type="binding site" evidence="7">
    <location>
        <position position="13"/>
    </location>
    <ligand>
        <name>phosphoenolpyruvate</name>
        <dbReference type="ChEBI" id="CHEBI:58702"/>
    </ligand>
</feature>
<sequence length="445" mass="47587">MHKTITLKAPPSKSVSHRALLAAGLAGGTSVLENVLVSEDILRTRDCLAALGAKFSGDDSTPVVQGLGGRIKAPSLDPVKLDVGESGTTCRLLAAIVSAGQGSFEISGAGRMHERPIKSLGQSLEGQGVRFKYLGLDGCPPVRIESSGLPGGVVTVGLDESSQYLSGILLASTMATTSLVINIGGKKVVSWPYVHLTLQTMQRFGNPARLQTLQEGHWRHADPDQVQRVEPGKIRFVVHPGVLNPVRYRVEGDYSNASYLLAAGAVGEFPVEVSGLDLESRQGDRRILEILELMGAKISETKNGVMVSPARLHGVDLDMGTCPDLVPTVAVVASMATGTTRISNVAHLRIKESDRLAGVQQEVSRAGCRCGLKEDGLEIEPAELLRGSQVQFKTYGDHRMAMSLSLYELAGIQTALDNPACVNKSFPGFWEEWENIRRAYAGKGD</sequence>
<comment type="subunit">
    <text evidence="7">Monomer.</text>
</comment>
<reference evidence="9" key="1">
    <citation type="submission" date="2010-05" db="EMBL/GenBank/DDBJ databases">
        <title>The draft genome of Desulfonatronospira thiodismutans ASO3-1.</title>
        <authorList>
            <consortium name="US DOE Joint Genome Institute (JGI-PGF)"/>
            <person name="Lucas S."/>
            <person name="Copeland A."/>
            <person name="Lapidus A."/>
            <person name="Cheng J.-F."/>
            <person name="Bruce D."/>
            <person name="Goodwin L."/>
            <person name="Pitluck S."/>
            <person name="Chertkov O."/>
            <person name="Brettin T."/>
            <person name="Detter J.C."/>
            <person name="Han C."/>
            <person name="Land M.L."/>
            <person name="Hauser L."/>
            <person name="Kyrpides N."/>
            <person name="Mikhailova N."/>
            <person name="Muyzer G."/>
            <person name="Woyke T."/>
        </authorList>
    </citation>
    <scope>NUCLEOTIDE SEQUENCE [LARGE SCALE GENOMIC DNA]</scope>
    <source>
        <strain evidence="9">ASO3-1</strain>
    </source>
</reference>
<feature type="binding site" evidence="7">
    <location>
        <position position="13"/>
    </location>
    <ligand>
        <name>3-phosphoshikimate</name>
        <dbReference type="ChEBI" id="CHEBI:145989"/>
    </ligand>
</feature>
<dbReference type="PANTHER" id="PTHR21090:SF5">
    <property type="entry name" value="PENTAFUNCTIONAL AROM POLYPEPTIDE"/>
    <property type="match status" value="1"/>
</dbReference>
<feature type="binding site" evidence="7">
    <location>
        <position position="163"/>
    </location>
    <ligand>
        <name>3-phosphoshikimate</name>
        <dbReference type="ChEBI" id="CHEBI:145989"/>
    </ligand>
</feature>
<evidence type="ECO:0000256" key="7">
    <source>
        <dbReference type="HAMAP-Rule" id="MF_00210"/>
    </source>
</evidence>
<dbReference type="GO" id="GO:0003866">
    <property type="term" value="F:3-phosphoshikimate 1-carboxyvinyltransferase activity"/>
    <property type="evidence" value="ECO:0007669"/>
    <property type="project" value="UniProtKB-UniRule"/>
</dbReference>
<feature type="binding site" evidence="7">
    <location>
        <position position="115"/>
    </location>
    <ligand>
        <name>phosphoenolpyruvate</name>
        <dbReference type="ChEBI" id="CHEBI:58702"/>
    </ligand>
</feature>
<dbReference type="InterPro" id="IPR006264">
    <property type="entry name" value="EPSP_synthase"/>
</dbReference>
<dbReference type="InterPro" id="IPR023193">
    <property type="entry name" value="EPSP_synthase_CS"/>
</dbReference>
<comment type="subcellular location">
    <subcellularLocation>
        <location evidence="7">Cytoplasm</location>
    </subcellularLocation>
</comment>
<comment type="caution">
    <text evidence="9">The sequence shown here is derived from an EMBL/GenBank/DDBJ whole genome shotgun (WGS) entry which is preliminary data.</text>
</comment>
<name>D6SKZ5_9BACT</name>
<evidence type="ECO:0000256" key="5">
    <source>
        <dbReference type="ARBA" id="ARBA00023141"/>
    </source>
</evidence>
<dbReference type="UniPathway" id="UPA00053">
    <property type="reaction ID" value="UER00089"/>
</dbReference>
<keyword evidence="3 7" id="KW-0028">Amino-acid biosynthesis</keyword>
<evidence type="ECO:0000313" key="10">
    <source>
        <dbReference type="Proteomes" id="UP000005496"/>
    </source>
</evidence>
<feature type="binding site" evidence="7">
    <location>
        <position position="87"/>
    </location>
    <ligand>
        <name>phosphoenolpyruvate</name>
        <dbReference type="ChEBI" id="CHEBI:58702"/>
    </ligand>
</feature>
<comment type="pathway">
    <text evidence="1 7">Metabolic intermediate biosynthesis; chorismate biosynthesis; chorismate from D-erythrose 4-phosphate and phosphoenolpyruvate: step 6/7.</text>
</comment>
<dbReference type="EMBL" id="ACJN02000001">
    <property type="protein sequence ID" value="EFI35356.1"/>
    <property type="molecule type" value="Genomic_DNA"/>
</dbReference>
<evidence type="ECO:0000259" key="8">
    <source>
        <dbReference type="Pfam" id="PF00275"/>
    </source>
</evidence>
<dbReference type="InterPro" id="IPR013792">
    <property type="entry name" value="RNA3'P_cycl/enolpyr_Trfase_a/b"/>
</dbReference>
<dbReference type="GO" id="GO:0009073">
    <property type="term" value="P:aromatic amino acid family biosynthetic process"/>
    <property type="evidence" value="ECO:0007669"/>
    <property type="project" value="UniProtKB-KW"/>
</dbReference>
<evidence type="ECO:0000256" key="3">
    <source>
        <dbReference type="ARBA" id="ARBA00022605"/>
    </source>
</evidence>
<dbReference type="Gene3D" id="3.65.10.10">
    <property type="entry name" value="Enolpyruvate transferase domain"/>
    <property type="match status" value="2"/>
</dbReference>
<comment type="catalytic activity">
    <reaction evidence="6">
        <text>3-phosphoshikimate + phosphoenolpyruvate = 5-O-(1-carboxyvinyl)-3-phosphoshikimate + phosphate</text>
        <dbReference type="Rhea" id="RHEA:21256"/>
        <dbReference type="ChEBI" id="CHEBI:43474"/>
        <dbReference type="ChEBI" id="CHEBI:57701"/>
        <dbReference type="ChEBI" id="CHEBI:58702"/>
        <dbReference type="ChEBI" id="CHEBI:145989"/>
        <dbReference type="EC" id="2.5.1.19"/>
    </reaction>
    <physiologicalReaction direction="left-to-right" evidence="6">
        <dbReference type="Rhea" id="RHEA:21257"/>
    </physiologicalReaction>
</comment>
<accession>D6SKZ5</accession>
<keyword evidence="7" id="KW-0963">Cytoplasm</keyword>
<dbReference type="NCBIfam" id="TIGR01356">
    <property type="entry name" value="aroA"/>
    <property type="match status" value="1"/>
</dbReference>
<dbReference type="InterPro" id="IPR036968">
    <property type="entry name" value="Enolpyruvate_Tfrase_sf"/>
</dbReference>
<feature type="binding site" evidence="7">
    <location>
        <position position="355"/>
    </location>
    <ligand>
        <name>phosphoenolpyruvate</name>
        <dbReference type="ChEBI" id="CHEBI:58702"/>
    </ligand>
</feature>
<feature type="domain" description="Enolpyruvate transferase" evidence="8">
    <location>
        <begin position="6"/>
        <end position="433"/>
    </location>
</feature>
<keyword evidence="10" id="KW-1185">Reference proteome</keyword>
<protein>
    <recommendedName>
        <fullName evidence="7">3-phosphoshikimate 1-carboxyvinyltransferase</fullName>
        <ecNumber evidence="7">2.5.1.19</ecNumber>
    </recommendedName>
    <alternativeName>
        <fullName evidence="7">5-enolpyruvylshikimate-3-phosphate synthase</fullName>
        <shortName evidence="7">EPSP synthase</shortName>
        <shortName evidence="7">EPSPS</shortName>
    </alternativeName>
</protein>
<dbReference type="RefSeq" id="WP_008868488.1">
    <property type="nucleotide sequence ID" value="NZ_ACJN02000001.1"/>
</dbReference>
<dbReference type="SUPFAM" id="SSF55205">
    <property type="entry name" value="EPT/RTPC-like"/>
    <property type="match status" value="1"/>
</dbReference>
<dbReference type="CDD" id="cd01556">
    <property type="entry name" value="EPSP_synthase"/>
    <property type="match status" value="1"/>
</dbReference>
<dbReference type="AlphaFoldDB" id="D6SKZ5"/>
<dbReference type="GO" id="GO:0009423">
    <property type="term" value="P:chorismate biosynthetic process"/>
    <property type="evidence" value="ECO:0007669"/>
    <property type="project" value="UniProtKB-UniRule"/>
</dbReference>
<dbReference type="EC" id="2.5.1.19" evidence="7"/>
<dbReference type="PIRSF" id="PIRSF000505">
    <property type="entry name" value="EPSPS"/>
    <property type="match status" value="1"/>
</dbReference>
<dbReference type="Proteomes" id="UP000005496">
    <property type="component" value="Unassembled WGS sequence"/>
</dbReference>
<dbReference type="InterPro" id="IPR001986">
    <property type="entry name" value="Enolpyruvate_Tfrase_dom"/>
</dbReference>
<proteinExistence type="inferred from homology"/>